<dbReference type="InterPro" id="IPR013611">
    <property type="entry name" value="Transp-assoc_OB_typ2"/>
</dbReference>
<dbReference type="PROSITE" id="PS50893">
    <property type="entry name" value="ABC_TRANSPORTER_2"/>
    <property type="match status" value="1"/>
</dbReference>
<dbReference type="InterPro" id="IPR027417">
    <property type="entry name" value="P-loop_NTPase"/>
</dbReference>
<dbReference type="Gene3D" id="2.40.50.140">
    <property type="entry name" value="Nucleic acid-binding proteins"/>
    <property type="match status" value="1"/>
</dbReference>
<comment type="caution">
    <text evidence="5">The sequence shown here is derived from an EMBL/GenBank/DDBJ whole genome shotgun (WGS) entry which is preliminary data.</text>
</comment>
<keyword evidence="1" id="KW-0813">Transport</keyword>
<dbReference type="GO" id="GO:0016887">
    <property type="term" value="F:ATP hydrolysis activity"/>
    <property type="evidence" value="ECO:0007669"/>
    <property type="project" value="InterPro"/>
</dbReference>
<dbReference type="SUPFAM" id="SSF50331">
    <property type="entry name" value="MOP-like"/>
    <property type="match status" value="1"/>
</dbReference>
<dbReference type="GO" id="GO:0005524">
    <property type="term" value="F:ATP binding"/>
    <property type="evidence" value="ECO:0007669"/>
    <property type="project" value="UniProtKB-KW"/>
</dbReference>
<dbReference type="InterPro" id="IPR008995">
    <property type="entry name" value="Mo/tungstate-bd_C_term_dom"/>
</dbReference>
<dbReference type="InterPro" id="IPR003593">
    <property type="entry name" value="AAA+_ATPase"/>
</dbReference>
<accession>A0A1R1AUN9</accession>
<dbReference type="GO" id="GO:0043190">
    <property type="term" value="C:ATP-binding cassette (ABC) transporter complex"/>
    <property type="evidence" value="ECO:0007669"/>
    <property type="project" value="InterPro"/>
</dbReference>
<dbReference type="OrthoDB" id="9802264at2"/>
<dbReference type="AlphaFoldDB" id="A0A1R1AUN9"/>
<dbReference type="PANTHER" id="PTHR42781:SF4">
    <property type="entry name" value="SPERMIDINE_PUTRESCINE IMPORT ATP-BINDING PROTEIN POTA"/>
    <property type="match status" value="1"/>
</dbReference>
<name>A0A1R1AUN9_PAELA</name>
<gene>
    <name evidence="5" type="ORF">BK123_26345</name>
</gene>
<dbReference type="RefSeq" id="WP_076325321.1">
    <property type="nucleotide sequence ID" value="NZ_MRTF01000010.1"/>
</dbReference>
<keyword evidence="2" id="KW-0547">Nucleotide-binding</keyword>
<reference evidence="5 6" key="1">
    <citation type="submission" date="2016-11" db="EMBL/GenBank/DDBJ databases">
        <title>Paenibacillus species isolates.</title>
        <authorList>
            <person name="Beno S.M."/>
        </authorList>
    </citation>
    <scope>NUCLEOTIDE SEQUENCE [LARGE SCALE GENOMIC DNA]</scope>
    <source>
        <strain evidence="5 6">FSL F4-0100</strain>
    </source>
</reference>
<dbReference type="InterPro" id="IPR017871">
    <property type="entry name" value="ABC_transporter-like_CS"/>
</dbReference>
<evidence type="ECO:0000259" key="4">
    <source>
        <dbReference type="PROSITE" id="PS50893"/>
    </source>
</evidence>
<dbReference type="EMBL" id="MRTF01000010">
    <property type="protein sequence ID" value="OME89294.1"/>
    <property type="molecule type" value="Genomic_DNA"/>
</dbReference>
<dbReference type="Gene3D" id="3.40.50.300">
    <property type="entry name" value="P-loop containing nucleotide triphosphate hydrolases"/>
    <property type="match status" value="1"/>
</dbReference>
<feature type="domain" description="ABC transporter" evidence="4">
    <location>
        <begin position="4"/>
        <end position="234"/>
    </location>
</feature>
<evidence type="ECO:0000256" key="1">
    <source>
        <dbReference type="ARBA" id="ARBA00022448"/>
    </source>
</evidence>
<dbReference type="Gene3D" id="2.40.50.100">
    <property type="match status" value="1"/>
</dbReference>
<dbReference type="Pfam" id="PF00005">
    <property type="entry name" value="ABC_tran"/>
    <property type="match status" value="1"/>
</dbReference>
<dbReference type="FunFam" id="3.40.50.300:FF:000042">
    <property type="entry name" value="Maltose/maltodextrin ABC transporter, ATP-binding protein"/>
    <property type="match status" value="1"/>
</dbReference>
<dbReference type="Proteomes" id="UP000187074">
    <property type="component" value="Unassembled WGS sequence"/>
</dbReference>
<dbReference type="Pfam" id="PF08402">
    <property type="entry name" value="TOBE_2"/>
    <property type="match status" value="1"/>
</dbReference>
<protein>
    <submittedName>
        <fullName evidence="5">ABC transporter ATP-binding protein</fullName>
    </submittedName>
</protein>
<sequence length="368" mass="41383">MSQVVFDHVTKYFGENKAVNDAHFSINEGEFFTLLGPSGCGKTTLLRTIAGFYKQEEGDIYFGSRVINDVPTHERNIGMVFQNYAIFPHLSVFDNVAYGLRARKISKRDIESRVMEALEMVELADLRDRIPGNMSGGQQQRIALARAIVIRPALLLMDEPLSNLDAKLRVKMRTDIRQLQKELNITTIYVTHDQEEALAVSDRIAVLSEGVIQQIASPRDIYQYPRNQFVANFIGTSNFLEGTCTSESGGDDGIGTIRLLGKETQLPIKQSYSGKVIFSIRPERVQISAEPSPTFAFEGIVQAVSFLGDKVSYLMKLEDGTFIDVHDYPGKTLILFQEKQRLFLDFQLQRSVMYDSVGLEVIYRAGEA</sequence>
<dbReference type="PROSITE" id="PS00211">
    <property type="entry name" value="ABC_TRANSPORTER_1"/>
    <property type="match status" value="1"/>
</dbReference>
<dbReference type="SMART" id="SM00382">
    <property type="entry name" value="AAA"/>
    <property type="match status" value="1"/>
</dbReference>
<evidence type="ECO:0000313" key="6">
    <source>
        <dbReference type="Proteomes" id="UP000187074"/>
    </source>
</evidence>
<keyword evidence="3 5" id="KW-0067">ATP-binding</keyword>
<dbReference type="GO" id="GO:0140359">
    <property type="term" value="F:ABC-type transporter activity"/>
    <property type="evidence" value="ECO:0007669"/>
    <property type="project" value="UniProtKB-ARBA"/>
</dbReference>
<dbReference type="InterPro" id="IPR012340">
    <property type="entry name" value="NA-bd_OB-fold"/>
</dbReference>
<dbReference type="SUPFAM" id="SSF52540">
    <property type="entry name" value="P-loop containing nucleoside triphosphate hydrolases"/>
    <property type="match status" value="1"/>
</dbReference>
<evidence type="ECO:0000313" key="5">
    <source>
        <dbReference type="EMBL" id="OME89294.1"/>
    </source>
</evidence>
<dbReference type="STRING" id="1401.BK123_26345"/>
<proteinExistence type="predicted"/>
<evidence type="ECO:0000256" key="3">
    <source>
        <dbReference type="ARBA" id="ARBA00022840"/>
    </source>
</evidence>
<dbReference type="InterPro" id="IPR050093">
    <property type="entry name" value="ABC_SmlMolc_Importer"/>
</dbReference>
<dbReference type="PANTHER" id="PTHR42781">
    <property type="entry name" value="SPERMIDINE/PUTRESCINE IMPORT ATP-BINDING PROTEIN POTA"/>
    <property type="match status" value="1"/>
</dbReference>
<dbReference type="InterPro" id="IPR003439">
    <property type="entry name" value="ABC_transporter-like_ATP-bd"/>
</dbReference>
<evidence type="ECO:0000256" key="2">
    <source>
        <dbReference type="ARBA" id="ARBA00022741"/>
    </source>
</evidence>
<organism evidence="5 6">
    <name type="scientific">Paenibacillus lautus</name>
    <name type="common">Bacillus lautus</name>
    <dbReference type="NCBI Taxonomy" id="1401"/>
    <lineage>
        <taxon>Bacteria</taxon>
        <taxon>Bacillati</taxon>
        <taxon>Bacillota</taxon>
        <taxon>Bacilli</taxon>
        <taxon>Bacillales</taxon>
        <taxon>Paenibacillaceae</taxon>
        <taxon>Paenibacillus</taxon>
    </lineage>
</organism>